<sequence>MEKLSITLPAEMVDVINAEIDAGAFASTSEVIRAAMRAWMRQEEEHKERIAAIRARVRESLDDPRPSLSSQEMRAAIDALYEKHR</sequence>
<dbReference type="CDD" id="cd22231">
    <property type="entry name" value="RHH_NikR_HicB-like"/>
    <property type="match status" value="1"/>
</dbReference>
<evidence type="ECO:0000313" key="3">
    <source>
        <dbReference type="EMBL" id="MBB3965569.1"/>
    </source>
</evidence>
<dbReference type="InterPro" id="IPR010985">
    <property type="entry name" value="Ribbon_hlx_hlx"/>
</dbReference>
<evidence type="ECO:0000313" key="4">
    <source>
        <dbReference type="Proteomes" id="UP000582090"/>
    </source>
</evidence>
<dbReference type="InterPro" id="IPR022789">
    <property type="entry name" value="ParD"/>
</dbReference>
<evidence type="ECO:0000256" key="1">
    <source>
        <dbReference type="ARBA" id="ARBA00008580"/>
    </source>
</evidence>
<dbReference type="InterPro" id="IPR038296">
    <property type="entry name" value="ParD_sf"/>
</dbReference>
<dbReference type="Proteomes" id="UP000582090">
    <property type="component" value="Unassembled WGS sequence"/>
</dbReference>
<dbReference type="AlphaFoldDB" id="A0A7W6CW54"/>
<dbReference type="EMBL" id="JACIDW010000010">
    <property type="protein sequence ID" value="MBB3965569.1"/>
    <property type="molecule type" value="Genomic_DNA"/>
</dbReference>
<comment type="caution">
    <text evidence="3">The sequence shown here is derived from an EMBL/GenBank/DDBJ whole genome shotgun (WGS) entry which is preliminary data.</text>
</comment>
<name>A0A7W6CW54_9HYPH</name>
<reference evidence="3 4" key="1">
    <citation type="submission" date="2020-08" db="EMBL/GenBank/DDBJ databases">
        <title>Genomic Encyclopedia of Type Strains, Phase IV (KMG-IV): sequencing the most valuable type-strain genomes for metagenomic binning, comparative biology and taxonomic classification.</title>
        <authorList>
            <person name="Goeker M."/>
        </authorList>
    </citation>
    <scope>NUCLEOTIDE SEQUENCE [LARGE SCALE GENOMIC DNA]</scope>
    <source>
        <strain evidence="3 4">DSM 26575</strain>
    </source>
</reference>
<proteinExistence type="inferred from homology"/>
<dbReference type="RefSeq" id="WP_183901114.1">
    <property type="nucleotide sequence ID" value="NZ_JACIDW010000010.1"/>
</dbReference>
<dbReference type="Gene3D" id="6.10.10.120">
    <property type="entry name" value="Antitoxin ParD1-like"/>
    <property type="match status" value="1"/>
</dbReference>
<evidence type="ECO:0000256" key="2">
    <source>
        <dbReference type="ARBA" id="ARBA00022649"/>
    </source>
</evidence>
<accession>A0A7W6CW54</accession>
<keyword evidence="2" id="KW-1277">Toxin-antitoxin system</keyword>
<comment type="similarity">
    <text evidence="1">Belongs to the ParD antitoxin family.</text>
</comment>
<organism evidence="3 4">
    <name type="scientific">Rhizobium metallidurans</name>
    <dbReference type="NCBI Taxonomy" id="1265931"/>
    <lineage>
        <taxon>Bacteria</taxon>
        <taxon>Pseudomonadati</taxon>
        <taxon>Pseudomonadota</taxon>
        <taxon>Alphaproteobacteria</taxon>
        <taxon>Hyphomicrobiales</taxon>
        <taxon>Rhizobiaceae</taxon>
        <taxon>Rhizobium/Agrobacterium group</taxon>
        <taxon>Rhizobium</taxon>
    </lineage>
</organism>
<dbReference type="PANTHER" id="PTHR36582">
    <property type="entry name" value="ANTITOXIN PARD"/>
    <property type="match status" value="1"/>
</dbReference>
<protein>
    <submittedName>
        <fullName evidence="3">Antitoxin ParD1/3/4</fullName>
    </submittedName>
</protein>
<keyword evidence="4" id="KW-1185">Reference proteome</keyword>
<dbReference type="PANTHER" id="PTHR36582:SF2">
    <property type="entry name" value="ANTITOXIN PARD"/>
    <property type="match status" value="1"/>
</dbReference>
<dbReference type="Pfam" id="PF03693">
    <property type="entry name" value="ParD_antitoxin"/>
    <property type="match status" value="1"/>
</dbReference>
<dbReference type="SUPFAM" id="SSF47598">
    <property type="entry name" value="Ribbon-helix-helix"/>
    <property type="match status" value="1"/>
</dbReference>
<dbReference type="GO" id="GO:0006355">
    <property type="term" value="P:regulation of DNA-templated transcription"/>
    <property type="evidence" value="ECO:0007669"/>
    <property type="project" value="InterPro"/>
</dbReference>
<gene>
    <name evidence="3" type="ORF">GGQ67_003242</name>
</gene>